<dbReference type="InterPro" id="IPR001398">
    <property type="entry name" value="Macrophage_inhib_fac"/>
</dbReference>
<dbReference type="PANTHER" id="PTHR11954">
    <property type="entry name" value="D-DOPACHROME DECARBOXYLASE"/>
    <property type="match status" value="1"/>
</dbReference>
<keyword evidence="4" id="KW-0413">Isomerase</keyword>
<evidence type="ECO:0000313" key="13">
    <source>
        <dbReference type="Proteomes" id="UP000233293"/>
    </source>
</evidence>
<comment type="subcellular location">
    <subcellularLocation>
        <location evidence="1">Secreted</location>
    </subcellularLocation>
</comment>
<proteinExistence type="predicted"/>
<gene>
    <name evidence="12" type="ORF">CWS72_07475</name>
</gene>
<dbReference type="EC" id="5.3.2.1" evidence="8"/>
<evidence type="ECO:0000313" key="12">
    <source>
        <dbReference type="EMBL" id="PKU25203.1"/>
    </source>
</evidence>
<comment type="caution">
    <text evidence="12">The sequence shown here is derived from an EMBL/GenBank/DDBJ whole genome shotgun (WGS) entry which is preliminary data.</text>
</comment>
<dbReference type="Gene3D" id="3.30.429.10">
    <property type="entry name" value="Macrophage Migration Inhibitory Factor"/>
    <property type="match status" value="1"/>
</dbReference>
<dbReference type="GO" id="GO:0050178">
    <property type="term" value="F:phenylpyruvate tautomerase activity"/>
    <property type="evidence" value="ECO:0007669"/>
    <property type="project" value="UniProtKB-EC"/>
</dbReference>
<organism evidence="12 13">
    <name type="scientific">Telmatospirillum siberiense</name>
    <dbReference type="NCBI Taxonomy" id="382514"/>
    <lineage>
        <taxon>Bacteria</taxon>
        <taxon>Pseudomonadati</taxon>
        <taxon>Pseudomonadota</taxon>
        <taxon>Alphaproteobacteria</taxon>
        <taxon>Rhodospirillales</taxon>
        <taxon>Rhodospirillaceae</taxon>
        <taxon>Telmatospirillum</taxon>
    </lineage>
</organism>
<evidence type="ECO:0000256" key="5">
    <source>
        <dbReference type="ARBA" id="ARBA00036735"/>
    </source>
</evidence>
<evidence type="ECO:0000256" key="9">
    <source>
        <dbReference type="ARBA" id="ARBA00041631"/>
    </source>
</evidence>
<evidence type="ECO:0000256" key="3">
    <source>
        <dbReference type="ARBA" id="ARBA00022525"/>
    </source>
</evidence>
<keyword evidence="13" id="KW-1185">Reference proteome</keyword>
<dbReference type="EMBL" id="PIUM01000006">
    <property type="protein sequence ID" value="PKU25203.1"/>
    <property type="molecule type" value="Genomic_DNA"/>
</dbReference>
<comment type="catalytic activity">
    <reaction evidence="6">
        <text>L-dopachrome = 5,6-dihydroxyindole-2-carboxylate</text>
        <dbReference type="Rhea" id="RHEA:13041"/>
        <dbReference type="ChEBI" id="CHEBI:16875"/>
        <dbReference type="ChEBI" id="CHEBI:57509"/>
        <dbReference type="EC" id="5.3.3.12"/>
    </reaction>
</comment>
<sequence>MPLIRVASNRQLETTAETPFAKDLSTFAARLLGKPERYVMVHLQMGQTMVLGGTDEPLANVEVQSIGLPTARTGDFSKALCDFLEKRLEIAPSRVYIQFTAVPGELWGWNGATF</sequence>
<keyword evidence="2" id="KW-0202">Cytokine</keyword>
<dbReference type="AlphaFoldDB" id="A0A2N3PXR6"/>
<evidence type="ECO:0000256" key="11">
    <source>
        <dbReference type="ARBA" id="ARBA00042730"/>
    </source>
</evidence>
<protein>
    <recommendedName>
        <fullName evidence="11">L-dopachrome isomerase</fullName>
        <ecNumber evidence="8">5.3.2.1</ecNumber>
        <ecNumber evidence="7">5.3.3.12</ecNumber>
    </recommendedName>
    <alternativeName>
        <fullName evidence="9">L-dopachrome tautomerase</fullName>
    </alternativeName>
    <alternativeName>
        <fullName evidence="10">Phenylpyruvate tautomerase</fullName>
    </alternativeName>
</protein>
<evidence type="ECO:0000256" key="2">
    <source>
        <dbReference type="ARBA" id="ARBA00022514"/>
    </source>
</evidence>
<keyword evidence="3" id="KW-0964">Secreted</keyword>
<evidence type="ECO:0000256" key="6">
    <source>
        <dbReference type="ARBA" id="ARBA00036823"/>
    </source>
</evidence>
<dbReference type="Pfam" id="PF01187">
    <property type="entry name" value="MIF"/>
    <property type="match status" value="1"/>
</dbReference>
<dbReference type="OrthoDB" id="5769863at2"/>
<dbReference type="InterPro" id="IPR014347">
    <property type="entry name" value="Tautomerase/MIF_sf"/>
</dbReference>
<dbReference type="EC" id="5.3.3.12" evidence="7"/>
<evidence type="ECO:0000256" key="4">
    <source>
        <dbReference type="ARBA" id="ARBA00023235"/>
    </source>
</evidence>
<accession>A0A2N3PXR6</accession>
<evidence type="ECO:0000256" key="8">
    <source>
        <dbReference type="ARBA" id="ARBA00039086"/>
    </source>
</evidence>
<comment type="catalytic activity">
    <reaction evidence="5">
        <text>3-phenylpyruvate = enol-phenylpyruvate</text>
        <dbReference type="Rhea" id="RHEA:17097"/>
        <dbReference type="ChEBI" id="CHEBI:16815"/>
        <dbReference type="ChEBI" id="CHEBI:18005"/>
        <dbReference type="EC" id="5.3.2.1"/>
    </reaction>
</comment>
<dbReference type="SUPFAM" id="SSF55331">
    <property type="entry name" value="Tautomerase/MIF"/>
    <property type="match status" value="1"/>
</dbReference>
<dbReference type="PANTHER" id="PTHR11954:SF6">
    <property type="entry name" value="MACROPHAGE MIGRATION INHIBITORY FACTOR"/>
    <property type="match status" value="1"/>
</dbReference>
<dbReference type="Proteomes" id="UP000233293">
    <property type="component" value="Unassembled WGS sequence"/>
</dbReference>
<dbReference type="GO" id="GO:0005125">
    <property type="term" value="F:cytokine activity"/>
    <property type="evidence" value="ECO:0007669"/>
    <property type="project" value="UniProtKB-KW"/>
</dbReference>
<reference evidence="13" key="1">
    <citation type="submission" date="2017-12" db="EMBL/GenBank/DDBJ databases">
        <title>Draft genome sequence of Telmatospirillum siberiense 26-4b1T, an acidotolerant peatland alphaproteobacterium potentially involved in sulfur cycling.</title>
        <authorList>
            <person name="Hausmann B."/>
            <person name="Pjevac P."/>
            <person name="Schreck K."/>
            <person name="Herbold C.W."/>
            <person name="Daims H."/>
            <person name="Wagner M."/>
            <person name="Pester M."/>
            <person name="Loy A."/>
        </authorList>
    </citation>
    <scope>NUCLEOTIDE SEQUENCE [LARGE SCALE GENOMIC DNA]</scope>
    <source>
        <strain evidence="13">26-4b1</strain>
    </source>
</reference>
<evidence type="ECO:0000256" key="10">
    <source>
        <dbReference type="ARBA" id="ARBA00041912"/>
    </source>
</evidence>
<evidence type="ECO:0000256" key="7">
    <source>
        <dbReference type="ARBA" id="ARBA00038932"/>
    </source>
</evidence>
<dbReference type="GO" id="GO:0005615">
    <property type="term" value="C:extracellular space"/>
    <property type="evidence" value="ECO:0007669"/>
    <property type="project" value="UniProtKB-KW"/>
</dbReference>
<name>A0A2N3PXR6_9PROT</name>
<dbReference type="GO" id="GO:0004167">
    <property type="term" value="F:dopachrome isomerase activity"/>
    <property type="evidence" value="ECO:0007669"/>
    <property type="project" value="UniProtKB-EC"/>
</dbReference>
<evidence type="ECO:0000256" key="1">
    <source>
        <dbReference type="ARBA" id="ARBA00004613"/>
    </source>
</evidence>
<dbReference type="RefSeq" id="WP_101250130.1">
    <property type="nucleotide sequence ID" value="NZ_PIUM01000006.1"/>
</dbReference>